<sequence>MGGSDVDDIFSQLEKTYSLLKARDISIELDGLTLDIVGVVCASRLGEIIYGVNTGFGGSADLRPKELKELQHTLTRELTYGVLPPASRDHKPNSANDDQPLYGFDFQRENTLESQYIPWSWVRAAIVVRLNSLIKRCSAVRPVVVESLQNLLTFDIVPMTPLRGSISASGDLNPLAYISGMMQGKSTIRVLSKDREELYADTALRNAGLKPISLEAKEGLALVNGTAMSAGAGALATYDANHLAALAQVLTAMSVEALNGTTESFHPFLSENRPHPGQIHIECNSATDNPLIDHQGRALHGGNFQAKAVTSAMEKTRQAMQAIGRMLFAQCVELINPATSRGLPPNLVAEEPSTSGIFKAIDLHVAALQSELGFLSAPVNHVQTAEMGNQALNSLALISARYTHASINVLTELAAAHLLSLCQALDLRRMTSQFLDSCRPHFFLAISQAIQAQPGTTNHSLLSSELGEILWQQMKTAFSNSTHMDDDERFKHIAETLRSPFMTYKNLHCFSNPLATFNQFSVISEELLLDHWRQQREFYLVHGEATESLGAGTRQMYTFVRKTLDIPFLSTRKIATPHLEDGENRLAPSLGSYTGVLYRALRDGTLLPCLKQIFSGAGAENT</sequence>
<name>A0AA43QLQ6_9LECA</name>
<gene>
    <name evidence="2" type="ORF">OHK93_006925</name>
</gene>
<accession>A0AA43QLQ6</accession>
<evidence type="ECO:0000313" key="3">
    <source>
        <dbReference type="Proteomes" id="UP001161017"/>
    </source>
</evidence>
<dbReference type="InterPro" id="IPR008948">
    <property type="entry name" value="L-Aspartase-like"/>
</dbReference>
<comment type="similarity">
    <text evidence="1">Belongs to the PAL/histidase family.</text>
</comment>
<dbReference type="InterPro" id="IPR001106">
    <property type="entry name" value="Aromatic_Lyase"/>
</dbReference>
<comment type="caution">
    <text evidence="2">The sequence shown here is derived from an EMBL/GenBank/DDBJ whole genome shotgun (WGS) entry which is preliminary data.</text>
</comment>
<dbReference type="Gene3D" id="1.10.275.10">
    <property type="entry name" value="Fumarase/aspartase (N-terminal domain)"/>
    <property type="match status" value="1"/>
</dbReference>
<dbReference type="Gene3D" id="1.20.200.10">
    <property type="entry name" value="Fumarase/aspartase (Central domain)"/>
    <property type="match status" value="3"/>
</dbReference>
<dbReference type="Pfam" id="PF00221">
    <property type="entry name" value="Lyase_aromatic"/>
    <property type="match status" value="1"/>
</dbReference>
<reference evidence="2" key="1">
    <citation type="journal article" date="2023" name="Genome Biol. Evol.">
        <title>First Whole Genome Sequence and Flow Cytometry Genome Size Data for the Lichen-Forming Fungus Ramalina farinacea (Ascomycota).</title>
        <authorList>
            <person name="Llewellyn T."/>
            <person name="Mian S."/>
            <person name="Hill R."/>
            <person name="Leitch I.J."/>
            <person name="Gaya E."/>
        </authorList>
    </citation>
    <scope>NUCLEOTIDE SEQUENCE</scope>
    <source>
        <strain evidence="2">LIQ254RAFAR</strain>
    </source>
</reference>
<evidence type="ECO:0000313" key="2">
    <source>
        <dbReference type="EMBL" id="MDI1487654.1"/>
    </source>
</evidence>
<dbReference type="InterPro" id="IPR022313">
    <property type="entry name" value="Phe/His_NH3-lyase_AS"/>
</dbReference>
<dbReference type="GO" id="GO:0016841">
    <property type="term" value="F:ammonia-lyase activity"/>
    <property type="evidence" value="ECO:0007669"/>
    <property type="project" value="InterPro"/>
</dbReference>
<proteinExistence type="inferred from homology"/>
<dbReference type="PROSITE" id="PS00488">
    <property type="entry name" value="PAL_HISTIDASE"/>
    <property type="match status" value="1"/>
</dbReference>
<dbReference type="EMBL" id="JAPUFD010000006">
    <property type="protein sequence ID" value="MDI1487654.1"/>
    <property type="molecule type" value="Genomic_DNA"/>
</dbReference>
<evidence type="ECO:0000256" key="1">
    <source>
        <dbReference type="ARBA" id="ARBA00007238"/>
    </source>
</evidence>
<organism evidence="2 3">
    <name type="scientific">Ramalina farinacea</name>
    <dbReference type="NCBI Taxonomy" id="258253"/>
    <lineage>
        <taxon>Eukaryota</taxon>
        <taxon>Fungi</taxon>
        <taxon>Dikarya</taxon>
        <taxon>Ascomycota</taxon>
        <taxon>Pezizomycotina</taxon>
        <taxon>Lecanoromycetes</taxon>
        <taxon>OSLEUM clade</taxon>
        <taxon>Lecanoromycetidae</taxon>
        <taxon>Lecanorales</taxon>
        <taxon>Lecanorineae</taxon>
        <taxon>Ramalinaceae</taxon>
        <taxon>Ramalina</taxon>
    </lineage>
</organism>
<dbReference type="CDD" id="cd00332">
    <property type="entry name" value="PAL-HAL"/>
    <property type="match status" value="1"/>
</dbReference>
<evidence type="ECO:0008006" key="4">
    <source>
        <dbReference type="Google" id="ProtNLM"/>
    </source>
</evidence>
<dbReference type="Proteomes" id="UP001161017">
    <property type="component" value="Unassembled WGS sequence"/>
</dbReference>
<dbReference type="PANTHER" id="PTHR10362">
    <property type="entry name" value="HISTIDINE AMMONIA-LYASE"/>
    <property type="match status" value="1"/>
</dbReference>
<dbReference type="AlphaFoldDB" id="A0AA43QLQ6"/>
<protein>
    <recommendedName>
        <fullName evidence="4">Phenylalanine ammonia-lyase</fullName>
    </recommendedName>
</protein>
<keyword evidence="3" id="KW-1185">Reference proteome</keyword>
<dbReference type="InterPro" id="IPR024083">
    <property type="entry name" value="Fumarase/histidase_N"/>
</dbReference>
<dbReference type="SUPFAM" id="SSF48557">
    <property type="entry name" value="L-aspartase-like"/>
    <property type="match status" value="1"/>
</dbReference>